<dbReference type="CDD" id="cd19531">
    <property type="entry name" value="LCL_NRPS-like"/>
    <property type="match status" value="1"/>
</dbReference>
<dbReference type="Gene3D" id="3.40.50.12780">
    <property type="entry name" value="N-terminal domain of ligase-like"/>
    <property type="match status" value="1"/>
</dbReference>
<dbReference type="InterPro" id="IPR001031">
    <property type="entry name" value="Thioesterase"/>
</dbReference>
<dbReference type="InterPro" id="IPR009081">
    <property type="entry name" value="PP-bd_ACP"/>
</dbReference>
<dbReference type="FunFam" id="1.10.1200.10:FF:000005">
    <property type="entry name" value="Nonribosomal peptide synthetase 1"/>
    <property type="match status" value="1"/>
</dbReference>
<dbReference type="InterPro" id="IPR036736">
    <property type="entry name" value="ACP-like_sf"/>
</dbReference>
<gene>
    <name evidence="7" type="ORF">BECKLPF1236A_GA0070988_100192</name>
    <name evidence="8" type="ORF">BECKLPF1236C_GA0070990_100172</name>
</gene>
<name>A0A450VUZ5_9GAMM</name>
<dbReference type="FunFam" id="3.30.300.30:FF:000010">
    <property type="entry name" value="Enterobactin synthetase component F"/>
    <property type="match status" value="1"/>
</dbReference>
<feature type="region of interest" description="Disordered" evidence="5">
    <location>
        <begin position="522"/>
        <end position="541"/>
    </location>
</feature>
<dbReference type="InterPro" id="IPR006162">
    <property type="entry name" value="Ppantetheine_attach_site"/>
</dbReference>
<dbReference type="GO" id="GO:0044550">
    <property type="term" value="P:secondary metabolite biosynthetic process"/>
    <property type="evidence" value="ECO:0007669"/>
    <property type="project" value="TreeGrafter"/>
</dbReference>
<comment type="similarity">
    <text evidence="2">Belongs to the ATP-dependent AMP-binding enzyme family.</text>
</comment>
<dbReference type="InterPro" id="IPR025110">
    <property type="entry name" value="AMP-bd_C"/>
</dbReference>
<dbReference type="GO" id="GO:0043041">
    <property type="term" value="P:amino acid activation for nonribosomal peptide biosynthetic process"/>
    <property type="evidence" value="ECO:0007669"/>
    <property type="project" value="TreeGrafter"/>
</dbReference>
<comment type="cofactor">
    <cofactor evidence="1">
        <name>pantetheine 4'-phosphate</name>
        <dbReference type="ChEBI" id="CHEBI:47942"/>
    </cofactor>
</comment>
<evidence type="ECO:0000256" key="4">
    <source>
        <dbReference type="ARBA" id="ARBA00022553"/>
    </source>
</evidence>
<dbReference type="InterPro" id="IPR041464">
    <property type="entry name" value="TubC_N"/>
</dbReference>
<dbReference type="GO" id="GO:0003824">
    <property type="term" value="F:catalytic activity"/>
    <property type="evidence" value="ECO:0007669"/>
    <property type="project" value="InterPro"/>
</dbReference>
<evidence type="ECO:0000259" key="6">
    <source>
        <dbReference type="PROSITE" id="PS50075"/>
    </source>
</evidence>
<reference evidence="7" key="1">
    <citation type="submission" date="2019-02" db="EMBL/GenBank/DDBJ databases">
        <authorList>
            <person name="Gruber-Vodicka R. H."/>
            <person name="Seah K. B. B."/>
        </authorList>
    </citation>
    <scope>NUCLEOTIDE SEQUENCE</scope>
    <source>
        <strain evidence="7">BECK_S312</strain>
        <strain evidence="8">BECK_S426</strain>
    </source>
</reference>
<dbReference type="Pfam" id="PF18563">
    <property type="entry name" value="TubC_N"/>
    <property type="match status" value="1"/>
</dbReference>
<dbReference type="FunFam" id="3.30.559.10:FF:000012">
    <property type="entry name" value="Non-ribosomal peptide synthetase"/>
    <property type="match status" value="1"/>
</dbReference>
<dbReference type="GO" id="GO:0031177">
    <property type="term" value="F:phosphopantetheine binding"/>
    <property type="evidence" value="ECO:0007669"/>
    <property type="project" value="InterPro"/>
</dbReference>
<dbReference type="Gene3D" id="1.10.1200.10">
    <property type="entry name" value="ACP-like"/>
    <property type="match status" value="1"/>
</dbReference>
<dbReference type="InterPro" id="IPR010071">
    <property type="entry name" value="AA_adenyl_dom"/>
</dbReference>
<dbReference type="InterPro" id="IPR023213">
    <property type="entry name" value="CAT-like_dom_sf"/>
</dbReference>
<feature type="compositionally biased region" description="Low complexity" evidence="5">
    <location>
        <begin position="529"/>
        <end position="541"/>
    </location>
</feature>
<sequence>MSALTDLLTRLERRGVRLDPDGDRLRVRGARDALDTADTEALRAHKAEIIALLREQEIPQEAPAPQPRPAELPLSFAQERLWFLARMESTADAYNLALALRLQGPISPNALAEALAVVVGRHEALRTDFPARDGAPRQRIMDRVALSIESMDLGHLPESTRLDAARAALRERAARPFDLGRGPLVRATLVGLSAQDHILLLALHHIIADGWSLGVLTRELDVAYGAILAGAAPDLAPLELQYADYTLWQRRYAESAHWRGQLDWWQQKLQGAPTLLGLPTDHPRPPIQGSAGATVTMTLDDRLTARLEHLGERQGASLFMTLFALWSVLLARYSGEEEMVIGVPVANRHRPGLEPLMGCFINTLALRADLSGDPSFLDLLGRLRQTTLDAYARQDIPFERLVDALDIERSLSHGPLFQVLLSVEYAQSHPAARDYALGDLRVQWMDLGRDTTQFDLAMELVKTRDGLRGWLDYSTELFDASTIERMVGHFRMLAEGVVADPSRAISAFPLLSEAERRRILTDWNPAEPPGSESADSEAEPASAKPEACIQALFERQVARAPDAVALVVATPGTEPDQCVSVTYAELDGRANALARRLSALGPGADRRFAGALDSGALGPSLVGVCMGRSADLVVVILGILKAGYGYVPVDPNWPAQRIGAILAEARPFALVTEPGLLDAGLIGDSIPIHLDPAAWPADPASAAPPLERRPEDVAYVMFTSGSTGAPKGMIIEHRNVVGYVHAFVSWARLTAADRVLQHGTLAFDMSIEEIFPALSVGGAVVICADPEGIDAIVEDSIRHGVTMLCATPPLVRYCNTQADRFTDLRFIASGGDVLRREDADRLVAQGIEVTNSFGPTETTVTATSHSVRAGEDPIPVGRPLANTRAFVLDRHREPTPVGVPGELYIGGSGVGRGYLNRPDLTAERFLLWRGERIYRTGDRARWLAGGTLAFVGRMDRQVKVRGFRVELGEIEAAISRHGAVDQVVVLTHADADGQKRLVAYVAPVIDEAAKVGAQPAPGIDGALQSALREHLRQRLPGYMMPSAFVVLSALPLTPTGKLDRKALPAPQEAEAPPSLHRPRSVTEQDLLAIWRDVLQNGAVGIYDNFFELGGHSLLAIRLASRIADAFGTALPPQALFRFPSVAELAGYLAQANPDLPWSTLVALQPRGDKAALFCVPGGGGNVFYFQPLARALGPEQPFYGLESLGMDGKQPPHATVEAAAAHHIRQIRKRWPHGPYRLAGHSFGGLVAFEMAQQLCRAGETIAMLAVLDTLPPSMPIPPATESELMITFEGLFAEEYGRPGSLTVVRLDPLPPELRLEALKQALERLGALPAGATVAQVCGLFQVFSTNYRTEYRPGDVIELPLDLLLAEESPAEERARIIEGWSRLATPRARIVPGSHTTMTYPPHVTELAAALRDCLEGAT</sequence>
<dbReference type="PROSITE" id="PS50075">
    <property type="entry name" value="CARRIER"/>
    <property type="match status" value="1"/>
</dbReference>
<dbReference type="Pfam" id="PF13193">
    <property type="entry name" value="AMP-binding_C"/>
    <property type="match status" value="1"/>
</dbReference>
<organism evidence="7">
    <name type="scientific">Candidatus Kentrum sp. LPFa</name>
    <dbReference type="NCBI Taxonomy" id="2126335"/>
    <lineage>
        <taxon>Bacteria</taxon>
        <taxon>Pseudomonadati</taxon>
        <taxon>Pseudomonadota</taxon>
        <taxon>Gammaproteobacteria</taxon>
        <taxon>Candidatus Kentrum</taxon>
    </lineage>
</organism>
<feature type="domain" description="Carrier" evidence="6">
    <location>
        <begin position="1077"/>
        <end position="1152"/>
    </location>
</feature>
<dbReference type="GO" id="GO:0005737">
    <property type="term" value="C:cytoplasm"/>
    <property type="evidence" value="ECO:0007669"/>
    <property type="project" value="TreeGrafter"/>
</dbReference>
<dbReference type="PANTHER" id="PTHR45527">
    <property type="entry name" value="NONRIBOSOMAL PEPTIDE SYNTHETASE"/>
    <property type="match status" value="1"/>
</dbReference>
<dbReference type="Gene3D" id="1.10.10.1830">
    <property type="entry name" value="Non-ribosomal peptide synthase, adenylation domain"/>
    <property type="match status" value="1"/>
</dbReference>
<dbReference type="CDD" id="cd05930">
    <property type="entry name" value="A_NRPS"/>
    <property type="match status" value="1"/>
</dbReference>
<dbReference type="PROSITE" id="PS00012">
    <property type="entry name" value="PHOSPHOPANTETHEINE"/>
    <property type="match status" value="1"/>
</dbReference>
<dbReference type="InterPro" id="IPR042099">
    <property type="entry name" value="ANL_N_sf"/>
</dbReference>
<dbReference type="PROSITE" id="PS00455">
    <property type="entry name" value="AMP_BINDING"/>
    <property type="match status" value="1"/>
</dbReference>
<dbReference type="SMART" id="SM00823">
    <property type="entry name" value="PKS_PP"/>
    <property type="match status" value="1"/>
</dbReference>
<evidence type="ECO:0000256" key="1">
    <source>
        <dbReference type="ARBA" id="ARBA00001957"/>
    </source>
</evidence>
<dbReference type="NCBIfam" id="TIGR01733">
    <property type="entry name" value="AA-adenyl-dom"/>
    <property type="match status" value="1"/>
</dbReference>
<dbReference type="Gene3D" id="3.30.300.30">
    <property type="match status" value="1"/>
</dbReference>
<dbReference type="Gene3D" id="3.30.559.30">
    <property type="entry name" value="Nonribosomal peptide synthetase, condensation domain"/>
    <property type="match status" value="1"/>
</dbReference>
<dbReference type="InterPro" id="IPR045851">
    <property type="entry name" value="AMP-bd_C_sf"/>
</dbReference>
<dbReference type="InterPro" id="IPR020845">
    <property type="entry name" value="AMP-binding_CS"/>
</dbReference>
<dbReference type="InterPro" id="IPR044894">
    <property type="entry name" value="TubC_N_sf"/>
</dbReference>
<dbReference type="Pfam" id="PF00550">
    <property type="entry name" value="PP-binding"/>
    <property type="match status" value="1"/>
</dbReference>
<evidence type="ECO:0000313" key="8">
    <source>
        <dbReference type="EMBL" id="VFK24862.1"/>
    </source>
</evidence>
<dbReference type="Gene3D" id="3.30.559.10">
    <property type="entry name" value="Chloramphenicol acetyltransferase-like domain"/>
    <property type="match status" value="1"/>
</dbReference>
<dbReference type="Gene3D" id="3.40.50.1820">
    <property type="entry name" value="alpha/beta hydrolase"/>
    <property type="match status" value="1"/>
</dbReference>
<evidence type="ECO:0000256" key="3">
    <source>
        <dbReference type="ARBA" id="ARBA00022450"/>
    </source>
</evidence>
<keyword evidence="4" id="KW-0597">Phosphoprotein</keyword>
<dbReference type="InterPro" id="IPR020802">
    <property type="entry name" value="TesA-like"/>
</dbReference>
<dbReference type="SUPFAM" id="SSF47336">
    <property type="entry name" value="ACP-like"/>
    <property type="match status" value="1"/>
</dbReference>
<dbReference type="SUPFAM" id="SSF53474">
    <property type="entry name" value="alpha/beta-Hydrolases"/>
    <property type="match status" value="1"/>
</dbReference>
<dbReference type="InterPro" id="IPR029058">
    <property type="entry name" value="AB_hydrolase_fold"/>
</dbReference>
<dbReference type="SUPFAM" id="SSF52777">
    <property type="entry name" value="CoA-dependent acyltransferases"/>
    <property type="match status" value="2"/>
</dbReference>
<dbReference type="Pfam" id="PF00501">
    <property type="entry name" value="AMP-binding"/>
    <property type="match status" value="1"/>
</dbReference>
<evidence type="ECO:0000256" key="5">
    <source>
        <dbReference type="SAM" id="MobiDB-lite"/>
    </source>
</evidence>
<evidence type="ECO:0000256" key="2">
    <source>
        <dbReference type="ARBA" id="ARBA00006432"/>
    </source>
</evidence>
<dbReference type="InterPro" id="IPR001242">
    <property type="entry name" value="Condensation_dom"/>
</dbReference>
<dbReference type="PANTHER" id="PTHR45527:SF1">
    <property type="entry name" value="FATTY ACID SYNTHASE"/>
    <property type="match status" value="1"/>
</dbReference>
<dbReference type="EMBL" id="CAADFP010000017">
    <property type="protein sequence ID" value="VFK24862.1"/>
    <property type="molecule type" value="Genomic_DNA"/>
</dbReference>
<accession>A0A450VUZ5</accession>
<proteinExistence type="inferred from homology"/>
<dbReference type="SUPFAM" id="SSF56801">
    <property type="entry name" value="Acetyl-CoA synthetase-like"/>
    <property type="match status" value="1"/>
</dbReference>
<dbReference type="InterPro" id="IPR000873">
    <property type="entry name" value="AMP-dep_synth/lig_dom"/>
</dbReference>
<keyword evidence="3" id="KW-0596">Phosphopantetheine</keyword>
<dbReference type="SMART" id="SM00824">
    <property type="entry name" value="PKS_TE"/>
    <property type="match status" value="1"/>
</dbReference>
<dbReference type="Pfam" id="PF00668">
    <property type="entry name" value="Condensation"/>
    <property type="match status" value="1"/>
</dbReference>
<dbReference type="Pfam" id="PF00975">
    <property type="entry name" value="Thioesterase"/>
    <property type="match status" value="1"/>
</dbReference>
<evidence type="ECO:0000313" key="7">
    <source>
        <dbReference type="EMBL" id="VFK08628.1"/>
    </source>
</evidence>
<dbReference type="EMBL" id="CAADFM010000019">
    <property type="protein sequence ID" value="VFK08628.1"/>
    <property type="molecule type" value="Genomic_DNA"/>
</dbReference>
<dbReference type="InterPro" id="IPR020806">
    <property type="entry name" value="PKS_PP-bd"/>
</dbReference>
<protein>
    <submittedName>
        <fullName evidence="7">Amino acid adenylation domain-containing protein</fullName>
    </submittedName>
</protein>